<feature type="chain" id="PRO_5033060376" evidence="1">
    <location>
        <begin position="18"/>
        <end position="103"/>
    </location>
</feature>
<protein>
    <submittedName>
        <fullName evidence="2">DUF1318 domain-containing protein</fullName>
    </submittedName>
</protein>
<dbReference type="Pfam" id="PF07027">
    <property type="entry name" value="DUF1318"/>
    <property type="match status" value="1"/>
</dbReference>
<keyword evidence="1" id="KW-0732">Signal</keyword>
<dbReference type="AlphaFoldDB" id="A0A845QE31"/>
<evidence type="ECO:0000256" key="1">
    <source>
        <dbReference type="SAM" id="SignalP"/>
    </source>
</evidence>
<dbReference type="PIRSF" id="PIRSF025560">
    <property type="entry name" value="UCP025560"/>
    <property type="match status" value="1"/>
</dbReference>
<evidence type="ECO:0000313" key="3">
    <source>
        <dbReference type="Proteomes" id="UP000470384"/>
    </source>
</evidence>
<evidence type="ECO:0000313" key="2">
    <source>
        <dbReference type="EMBL" id="NBG96679.1"/>
    </source>
</evidence>
<reference evidence="2 3" key="1">
    <citation type="journal article" date="2016" name="Int. J. Syst. Evol. Microbiol.">
        <title>Pyruvatibacter mobilis gen. nov., sp. nov., a marine bacterium from the culture broth of Picochlorum sp. 122.</title>
        <authorList>
            <person name="Wang G."/>
            <person name="Tang M."/>
            <person name="Wu H."/>
            <person name="Dai S."/>
            <person name="Li T."/>
            <person name="Chen C."/>
            <person name="He H."/>
            <person name="Fan J."/>
            <person name="Xiang W."/>
            <person name="Li X."/>
        </authorList>
    </citation>
    <scope>NUCLEOTIDE SEQUENCE [LARGE SCALE GENOMIC DNA]</scope>
    <source>
        <strain evidence="2 3">GYP-11</strain>
    </source>
</reference>
<dbReference type="Proteomes" id="UP000470384">
    <property type="component" value="Unassembled WGS sequence"/>
</dbReference>
<proteinExistence type="predicted"/>
<feature type="signal peptide" evidence="1">
    <location>
        <begin position="1"/>
        <end position="17"/>
    </location>
</feature>
<name>A0A845QE31_9HYPH</name>
<comment type="caution">
    <text evidence="2">The sequence shown here is derived from an EMBL/GenBank/DDBJ whole genome shotgun (WGS) entry which is preliminary data.</text>
</comment>
<dbReference type="EMBL" id="WXYQ01000011">
    <property type="protein sequence ID" value="NBG96679.1"/>
    <property type="molecule type" value="Genomic_DNA"/>
</dbReference>
<gene>
    <name evidence="2" type="ORF">GTQ45_13135</name>
</gene>
<organism evidence="2 3">
    <name type="scientific">Pyruvatibacter mobilis</name>
    <dbReference type="NCBI Taxonomy" id="1712261"/>
    <lineage>
        <taxon>Bacteria</taxon>
        <taxon>Pseudomonadati</taxon>
        <taxon>Pseudomonadota</taxon>
        <taxon>Alphaproteobacteria</taxon>
        <taxon>Hyphomicrobiales</taxon>
        <taxon>Parvibaculaceae</taxon>
        <taxon>Pyruvatibacter</taxon>
    </lineage>
</organism>
<dbReference type="OrthoDB" id="7474881at2"/>
<keyword evidence="3" id="KW-1185">Reference proteome</keyword>
<dbReference type="InterPro" id="IPR008309">
    <property type="entry name" value="YdbL"/>
</dbReference>
<accession>A0A845QE31</accession>
<sequence length="103" mass="10583">MAATILVAFAALSQAMALTLSDAKSQGLIGEMATGYVGYPSAPSAAVKQLGDGVNLGRKSHYADIAAKEGTSLTVVEQLAGKKLIEQAPAGTYVNDGSGWRRK</sequence>